<dbReference type="EMBL" id="FNCE01000006">
    <property type="protein sequence ID" value="SDG17059.1"/>
    <property type="molecule type" value="Genomic_DNA"/>
</dbReference>
<name>A0A1G7S3N6_9PROT</name>
<sequence>MRGTTPFDDRFDDDAAFGTTALGSPALNHNPFGTPPLGPPSQPPGPGGRPNPTEPEEENEVLIDYDGGEVGQNAPSFEWEGQTFTLDSQPSERVTAAHRVERTPNGEIEIHLEEGASTDVGASAKASYRTDLPDFTRASLGFEYGGDLAESTPTFSNMQGFFRRDPATRDADSPEEAVKAQLLVGSDAGNPNSPFAGSLLRDRNGQETGDFVDNADFPTSGRFNLVTQEDGRVNTGVTVPGSGAATENRDLDPADEIDDFELEQLLLQVETFQDDASFQNQFGDDGQQFTYTDLKILGDGGGAHTAADGAEVLA</sequence>
<dbReference type="Proteomes" id="UP000199415">
    <property type="component" value="Unassembled WGS sequence"/>
</dbReference>
<organism evidence="2 3">
    <name type="scientific">Limimonas halophila</name>
    <dbReference type="NCBI Taxonomy" id="1082479"/>
    <lineage>
        <taxon>Bacteria</taxon>
        <taxon>Pseudomonadati</taxon>
        <taxon>Pseudomonadota</taxon>
        <taxon>Alphaproteobacteria</taxon>
        <taxon>Rhodospirillales</taxon>
        <taxon>Rhodovibrionaceae</taxon>
        <taxon>Limimonas</taxon>
    </lineage>
</organism>
<proteinExistence type="predicted"/>
<dbReference type="AlphaFoldDB" id="A0A1G7S3N6"/>
<protein>
    <submittedName>
        <fullName evidence="2">Uncharacterized protein</fullName>
    </submittedName>
</protein>
<evidence type="ECO:0000313" key="2">
    <source>
        <dbReference type="EMBL" id="SDG17059.1"/>
    </source>
</evidence>
<reference evidence="2 3" key="1">
    <citation type="submission" date="2016-10" db="EMBL/GenBank/DDBJ databases">
        <authorList>
            <person name="de Groot N.N."/>
        </authorList>
    </citation>
    <scope>NUCLEOTIDE SEQUENCE [LARGE SCALE GENOMIC DNA]</scope>
    <source>
        <strain evidence="2 3">DSM 25584</strain>
    </source>
</reference>
<feature type="compositionally biased region" description="Pro residues" evidence="1">
    <location>
        <begin position="33"/>
        <end position="53"/>
    </location>
</feature>
<evidence type="ECO:0000313" key="3">
    <source>
        <dbReference type="Proteomes" id="UP000199415"/>
    </source>
</evidence>
<feature type="region of interest" description="Disordered" evidence="1">
    <location>
        <begin position="184"/>
        <end position="216"/>
    </location>
</feature>
<feature type="region of interest" description="Disordered" evidence="1">
    <location>
        <begin position="1"/>
        <end position="75"/>
    </location>
</feature>
<keyword evidence="3" id="KW-1185">Reference proteome</keyword>
<dbReference type="RefSeq" id="WP_090020094.1">
    <property type="nucleotide sequence ID" value="NZ_FNCE01000006.1"/>
</dbReference>
<accession>A0A1G7S3N6</accession>
<gene>
    <name evidence="2" type="ORF">SAMN05216241_10692</name>
</gene>
<feature type="compositionally biased region" description="Acidic residues" evidence="1">
    <location>
        <begin position="54"/>
        <end position="67"/>
    </location>
</feature>
<evidence type="ECO:0000256" key="1">
    <source>
        <dbReference type="SAM" id="MobiDB-lite"/>
    </source>
</evidence>